<accession>A0A0M3QGB3</accession>
<dbReference type="PANTHER" id="PTHR36456:SF1">
    <property type="entry name" value="UPF0232 PROTEIN SCO3875"/>
    <property type="match status" value="1"/>
</dbReference>
<reference evidence="1 2" key="1">
    <citation type="submission" date="2015-07" db="EMBL/GenBank/DDBJ databases">
        <title>Isolation and Genomic Characterization of a Novel Halophilic Metal-Reducing Deltaproteobacterium from the Deep Subsurface.</title>
        <authorList>
            <person name="Badalamenti J.P."/>
            <person name="Summers Z.M."/>
            <person name="Gralnick J.A."/>
            <person name="Bond D.R."/>
        </authorList>
    </citation>
    <scope>NUCLEOTIDE SEQUENCE [LARGE SCALE GENOMIC DNA]</scope>
    <source>
        <strain evidence="1 2">WTL</strain>
    </source>
</reference>
<gene>
    <name evidence="1" type="ORF">DSOUD_2951</name>
</gene>
<sequence>MTTKRSERPRMKSAATAKSLILDLLRKRGFEEKIREYRAWELWDDTVGPQISARTKPVRIRDGILEVRVDHPVWMQQLQLLKPKILTRLNERLDGAVIKDLFLRCGAVEAKTEVPREPPGPPSWQSLVLSESEEEAIGKMVSPLDDPETRERLKRLLRRQKQLEKSRLQKD</sequence>
<keyword evidence="2" id="KW-1185">Reference proteome</keyword>
<proteinExistence type="predicted"/>
<dbReference type="Pfam" id="PF05258">
    <property type="entry name" value="DciA"/>
    <property type="match status" value="1"/>
</dbReference>
<name>A0A0M3QGB3_9BACT</name>
<dbReference type="RefSeq" id="WP_053551674.1">
    <property type="nucleotide sequence ID" value="NZ_CP010802.1"/>
</dbReference>
<dbReference type="AlphaFoldDB" id="A0A0M3QGB3"/>
<evidence type="ECO:0000313" key="2">
    <source>
        <dbReference type="Proteomes" id="UP000057158"/>
    </source>
</evidence>
<evidence type="ECO:0008006" key="3">
    <source>
        <dbReference type="Google" id="ProtNLM"/>
    </source>
</evidence>
<dbReference type="OrthoDB" id="9814233at2"/>
<dbReference type="InterPro" id="IPR007922">
    <property type="entry name" value="DciA-like"/>
</dbReference>
<dbReference type="Proteomes" id="UP000057158">
    <property type="component" value="Chromosome"/>
</dbReference>
<dbReference type="STRING" id="1603606.DSOUD_2951"/>
<dbReference type="PATRIC" id="fig|1603606.3.peg.3182"/>
<dbReference type="PANTHER" id="PTHR36456">
    <property type="entry name" value="UPF0232 PROTEIN SCO3875"/>
    <property type="match status" value="1"/>
</dbReference>
<evidence type="ECO:0000313" key="1">
    <source>
        <dbReference type="EMBL" id="ALC17679.1"/>
    </source>
</evidence>
<dbReference type="EMBL" id="CP010802">
    <property type="protein sequence ID" value="ALC17679.1"/>
    <property type="molecule type" value="Genomic_DNA"/>
</dbReference>
<organism evidence="1 2">
    <name type="scientific">Desulfuromonas soudanensis</name>
    <dbReference type="NCBI Taxonomy" id="1603606"/>
    <lineage>
        <taxon>Bacteria</taxon>
        <taxon>Pseudomonadati</taxon>
        <taxon>Thermodesulfobacteriota</taxon>
        <taxon>Desulfuromonadia</taxon>
        <taxon>Desulfuromonadales</taxon>
        <taxon>Desulfuromonadaceae</taxon>
        <taxon>Desulfuromonas</taxon>
    </lineage>
</organism>
<dbReference type="KEGG" id="des:DSOUD_2951"/>
<protein>
    <recommendedName>
        <fullName evidence="3">RNA-binding protein</fullName>
    </recommendedName>
</protein>